<sequence length="78" mass="7884">RSRGALGHRSQPAIAEHGGSAARIVVHDRSLWLRALSGRSGAGQRSLLAGVLHQDPAAAGDGGAGVDGDLVHLRAAAF</sequence>
<feature type="non-terminal residue" evidence="1">
    <location>
        <position position="78"/>
    </location>
</feature>
<dbReference type="EMBL" id="BKCJ011870755">
    <property type="protein sequence ID" value="GFD59892.1"/>
    <property type="molecule type" value="Genomic_DNA"/>
</dbReference>
<proteinExistence type="predicted"/>
<name>A0A699XIP5_TANCI</name>
<comment type="caution">
    <text evidence="1">The sequence shown here is derived from an EMBL/GenBank/DDBJ whole genome shotgun (WGS) entry which is preliminary data.</text>
</comment>
<feature type="non-terminal residue" evidence="1">
    <location>
        <position position="1"/>
    </location>
</feature>
<organism evidence="1">
    <name type="scientific">Tanacetum cinerariifolium</name>
    <name type="common">Dalmatian daisy</name>
    <name type="synonym">Chrysanthemum cinerariifolium</name>
    <dbReference type="NCBI Taxonomy" id="118510"/>
    <lineage>
        <taxon>Eukaryota</taxon>
        <taxon>Viridiplantae</taxon>
        <taxon>Streptophyta</taxon>
        <taxon>Embryophyta</taxon>
        <taxon>Tracheophyta</taxon>
        <taxon>Spermatophyta</taxon>
        <taxon>Magnoliopsida</taxon>
        <taxon>eudicotyledons</taxon>
        <taxon>Gunneridae</taxon>
        <taxon>Pentapetalae</taxon>
        <taxon>asterids</taxon>
        <taxon>campanulids</taxon>
        <taxon>Asterales</taxon>
        <taxon>Asteraceae</taxon>
        <taxon>Asteroideae</taxon>
        <taxon>Anthemideae</taxon>
        <taxon>Anthemidinae</taxon>
        <taxon>Tanacetum</taxon>
    </lineage>
</organism>
<gene>
    <name evidence="1" type="ORF">Tci_931861</name>
</gene>
<protein>
    <submittedName>
        <fullName evidence="1">Uncharacterized protein</fullName>
    </submittedName>
</protein>
<dbReference type="AlphaFoldDB" id="A0A699XIP5"/>
<accession>A0A699XIP5</accession>
<evidence type="ECO:0000313" key="1">
    <source>
        <dbReference type="EMBL" id="GFD59892.1"/>
    </source>
</evidence>
<reference evidence="1" key="1">
    <citation type="journal article" date="2019" name="Sci. Rep.">
        <title>Draft genome of Tanacetum cinerariifolium, the natural source of mosquito coil.</title>
        <authorList>
            <person name="Yamashiro T."/>
            <person name="Shiraishi A."/>
            <person name="Satake H."/>
            <person name="Nakayama K."/>
        </authorList>
    </citation>
    <scope>NUCLEOTIDE SEQUENCE</scope>
</reference>